<dbReference type="PANTHER" id="PTHR48021:SF1">
    <property type="entry name" value="GH07001P-RELATED"/>
    <property type="match status" value="1"/>
</dbReference>
<comment type="caution">
    <text evidence="7">The sequence shown here is derived from an EMBL/GenBank/DDBJ whole genome shotgun (WGS) entry which is preliminary data.</text>
</comment>
<dbReference type="PROSITE" id="PS00216">
    <property type="entry name" value="SUGAR_TRANSPORT_1"/>
    <property type="match status" value="2"/>
</dbReference>
<evidence type="ECO:0000256" key="2">
    <source>
        <dbReference type="ARBA" id="ARBA00022692"/>
    </source>
</evidence>
<evidence type="ECO:0000256" key="3">
    <source>
        <dbReference type="ARBA" id="ARBA00022989"/>
    </source>
</evidence>
<feature type="transmembrane region" description="Helical" evidence="5">
    <location>
        <begin position="145"/>
        <end position="166"/>
    </location>
</feature>
<feature type="transmembrane region" description="Helical" evidence="5">
    <location>
        <begin position="288"/>
        <end position="310"/>
    </location>
</feature>
<keyword evidence="3 5" id="KW-1133">Transmembrane helix</keyword>
<dbReference type="Proteomes" id="UP000653454">
    <property type="component" value="Unassembled WGS sequence"/>
</dbReference>
<dbReference type="InterPro" id="IPR005828">
    <property type="entry name" value="MFS_sugar_transport-like"/>
</dbReference>
<dbReference type="InterPro" id="IPR020846">
    <property type="entry name" value="MFS_dom"/>
</dbReference>
<dbReference type="EMBL" id="CAJHNJ030000192">
    <property type="protein sequence ID" value="CAG9137179.1"/>
    <property type="molecule type" value="Genomic_DNA"/>
</dbReference>
<evidence type="ECO:0000256" key="5">
    <source>
        <dbReference type="SAM" id="Phobius"/>
    </source>
</evidence>
<dbReference type="Gene3D" id="1.20.1250.20">
    <property type="entry name" value="MFS general substrate transporter like domains"/>
    <property type="match status" value="2"/>
</dbReference>
<evidence type="ECO:0000313" key="8">
    <source>
        <dbReference type="Proteomes" id="UP000653454"/>
    </source>
</evidence>
<keyword evidence="4 5" id="KW-0472">Membrane</keyword>
<dbReference type="InterPro" id="IPR005829">
    <property type="entry name" value="Sugar_transporter_CS"/>
</dbReference>
<evidence type="ECO:0000256" key="1">
    <source>
        <dbReference type="ARBA" id="ARBA00004141"/>
    </source>
</evidence>
<dbReference type="InterPro" id="IPR050549">
    <property type="entry name" value="MFS_Trehalose_Transporter"/>
</dbReference>
<gene>
    <name evidence="7" type="ORF">PLXY2_LOCUS15431</name>
</gene>
<dbReference type="InterPro" id="IPR036259">
    <property type="entry name" value="MFS_trans_sf"/>
</dbReference>
<feature type="transmembrane region" description="Helical" evidence="5">
    <location>
        <begin position="20"/>
        <end position="38"/>
    </location>
</feature>
<feature type="transmembrane region" description="Helical" evidence="5">
    <location>
        <begin position="335"/>
        <end position="354"/>
    </location>
</feature>
<feature type="transmembrane region" description="Helical" evidence="5">
    <location>
        <begin position="84"/>
        <end position="110"/>
    </location>
</feature>
<feature type="transmembrane region" description="Helical" evidence="5">
    <location>
        <begin position="122"/>
        <end position="139"/>
    </location>
</feature>
<feature type="transmembrane region" description="Helical" evidence="5">
    <location>
        <begin position="455"/>
        <end position="477"/>
    </location>
</feature>
<accession>A0A8S4GAM8</accession>
<keyword evidence="8" id="KW-1185">Reference proteome</keyword>
<dbReference type="SUPFAM" id="SSF103473">
    <property type="entry name" value="MFS general substrate transporter"/>
    <property type="match status" value="2"/>
</dbReference>
<evidence type="ECO:0000256" key="4">
    <source>
        <dbReference type="ARBA" id="ARBA00023136"/>
    </source>
</evidence>
<proteinExistence type="predicted"/>
<feature type="transmembrane region" description="Helical" evidence="5">
    <location>
        <begin position="361"/>
        <end position="382"/>
    </location>
</feature>
<evidence type="ECO:0000313" key="7">
    <source>
        <dbReference type="EMBL" id="CAG9137179.1"/>
    </source>
</evidence>
<dbReference type="GO" id="GO:0016020">
    <property type="term" value="C:membrane"/>
    <property type="evidence" value="ECO:0007669"/>
    <property type="project" value="UniProtKB-SubCell"/>
</dbReference>
<name>A0A8S4GAM8_PLUXY</name>
<protein>
    <submittedName>
        <fullName evidence="7">(diamondback moth) hypothetical protein</fullName>
    </submittedName>
</protein>
<dbReference type="Pfam" id="PF00083">
    <property type="entry name" value="Sugar_tr"/>
    <property type="match status" value="1"/>
</dbReference>
<feature type="transmembrane region" description="Helical" evidence="5">
    <location>
        <begin position="429"/>
        <end position="449"/>
    </location>
</feature>
<feature type="domain" description="Major facilitator superfamily (MFS) profile" evidence="6">
    <location>
        <begin position="1"/>
        <end position="483"/>
    </location>
</feature>
<dbReference type="PANTHER" id="PTHR48021">
    <property type="match status" value="1"/>
</dbReference>
<comment type="subcellular location">
    <subcellularLocation>
        <location evidence="1">Membrane</location>
        <topology evidence="1">Multi-pass membrane protein</topology>
    </subcellularLocation>
</comment>
<feature type="transmembrane region" description="Helical" evidence="5">
    <location>
        <begin position="394"/>
        <end position="417"/>
    </location>
</feature>
<reference evidence="7" key="1">
    <citation type="submission" date="2020-11" db="EMBL/GenBank/DDBJ databases">
        <authorList>
            <person name="Whiteford S."/>
        </authorList>
    </citation>
    <scope>NUCLEOTIDE SEQUENCE</scope>
</reference>
<keyword evidence="2 5" id="KW-0812">Transmembrane</keyword>
<sequence>MLLFNREVLSNVKNIRRTFIEINIKIIAAIPIFFYGLSQTWPAPHAPSLTEAQTSWLLSGVHLAAPAALVVAGAAADRLGRRRLLLAGAACAVTSWLLSGVHLAAALVVAGAGADRLGRRRLLLAGAACAVLSSIIKLSSSSPAALISSQVVGGLGAGALVIGPLYVQEMTGGSRSGYCQWVVLSLALGNLSSFILGELVSVSTASWLVLAAQVTALAAQACLPDTPNYYVMKGNNKKASETLCWLKCVNSTDITVRDDVNSLTIEQVHESTKLSPSRIFADKTTIEAFFIVLLLTVLRELCGSLTILTYSNEIFDAADRFTPTNCFILTSNQQGILVAMAAVLGLMLSCLIVNHCGAKPLLLASTMLISLSTSLLGVWYFVSHHGVALPGWVPAAAACAGSLADAVGLRLVCFSVVTEMFYHRIHHTASTIFIAITALINLGQTRFFLPLVSCIGYHHVFFIFSGISILLFFYVVFNVPETKVREVNEIYDELKEDNGAITEDESDMVYPQLQDAILNEGSAYILTPFMSRRIWNR</sequence>
<dbReference type="AlphaFoldDB" id="A0A8S4GAM8"/>
<organism evidence="7 8">
    <name type="scientific">Plutella xylostella</name>
    <name type="common">Diamondback moth</name>
    <name type="synonym">Plutella maculipennis</name>
    <dbReference type="NCBI Taxonomy" id="51655"/>
    <lineage>
        <taxon>Eukaryota</taxon>
        <taxon>Metazoa</taxon>
        <taxon>Ecdysozoa</taxon>
        <taxon>Arthropoda</taxon>
        <taxon>Hexapoda</taxon>
        <taxon>Insecta</taxon>
        <taxon>Pterygota</taxon>
        <taxon>Neoptera</taxon>
        <taxon>Endopterygota</taxon>
        <taxon>Lepidoptera</taxon>
        <taxon>Glossata</taxon>
        <taxon>Ditrysia</taxon>
        <taxon>Yponomeutoidea</taxon>
        <taxon>Plutellidae</taxon>
        <taxon>Plutella</taxon>
    </lineage>
</organism>
<dbReference type="GO" id="GO:0022857">
    <property type="term" value="F:transmembrane transporter activity"/>
    <property type="evidence" value="ECO:0007669"/>
    <property type="project" value="InterPro"/>
</dbReference>
<dbReference type="PROSITE" id="PS50850">
    <property type="entry name" value="MFS"/>
    <property type="match status" value="1"/>
</dbReference>
<evidence type="ECO:0000259" key="6">
    <source>
        <dbReference type="PROSITE" id="PS50850"/>
    </source>
</evidence>